<dbReference type="PANTHER" id="PTHR11552">
    <property type="entry name" value="GLUCOSE-METHANOL-CHOLINE GMC OXIDOREDUCTASE"/>
    <property type="match status" value="1"/>
</dbReference>
<dbReference type="InterPro" id="IPR000172">
    <property type="entry name" value="GMC_OxRdtase_N"/>
</dbReference>
<evidence type="ECO:0000313" key="10">
    <source>
        <dbReference type="Proteomes" id="UP000227088"/>
    </source>
</evidence>
<sequence length="542" mass="59653">MTIQNYDYIIIGGGSAGCVLANRLSADSNNRVCLLETGPKDNTPLVTTPIGVIGLMDSKKYNWMFNSQPEPTQNNRTIYCPRGKVLGGSSAVNAMLYTRGTPSDYDHWASLGNEGWAYNDILPYFKSTQHQERGASDFHGIEGELNVAEGRSNHPLGETLLKACRQAGYQDNDDFNGAQQEGIGYYQVTQINGERCSAARAFLHPINDRQNLTIITEARVTRIVIDNKQANGVEYYKDGELQLLTATKEVILSAGSFCSPQLLMLSGIGPEKELTKHQIPVKHNLPGVGENLQEHVDIITVNKSNKANTVALRPIGMAKIMKDIWQYIGQRKGFLTTSIVEVGGFIKSKPELKDPDMQLQFIPLVMEDHGRKKSTLLTYGYSLHNCLLRPKSRGRVNLHNNDFSQDPKIELNMLSHPDDLAAMVDAVKINLNIISQQAFDDGRGKSIFPSQNSLGKNSLSDKEIEEFVREKANHVYHPVGTCKMGNDKDAVVNDRLQVHGIAGLRVVDASIMPTLVAGNTNAPTVMIAAKAADMILADNCSN</sequence>
<dbReference type="GO" id="GO:0016614">
    <property type="term" value="F:oxidoreductase activity, acting on CH-OH group of donors"/>
    <property type="evidence" value="ECO:0007669"/>
    <property type="project" value="InterPro"/>
</dbReference>
<feature type="domain" description="Glucose-methanol-choline oxidoreductase N-terminal" evidence="7">
    <location>
        <begin position="83"/>
        <end position="106"/>
    </location>
</feature>
<dbReference type="SUPFAM" id="SSF54373">
    <property type="entry name" value="FAD-linked reductases, C-terminal domain"/>
    <property type="match status" value="1"/>
</dbReference>
<dbReference type="Gene3D" id="3.30.560.10">
    <property type="entry name" value="Glucose Oxidase, domain 3"/>
    <property type="match status" value="1"/>
</dbReference>
<dbReference type="PROSITE" id="PS00624">
    <property type="entry name" value="GMC_OXRED_2"/>
    <property type="match status" value="1"/>
</dbReference>
<evidence type="ECO:0000259" key="7">
    <source>
        <dbReference type="PROSITE" id="PS00623"/>
    </source>
</evidence>
<protein>
    <submittedName>
        <fullName evidence="9">GMC family oxidoreductase</fullName>
    </submittedName>
</protein>
<dbReference type="PIRSF" id="PIRSF000137">
    <property type="entry name" value="Alcohol_oxidase"/>
    <property type="match status" value="1"/>
</dbReference>
<dbReference type="PROSITE" id="PS00623">
    <property type="entry name" value="GMC_OXRED_1"/>
    <property type="match status" value="1"/>
</dbReference>
<comment type="caution">
    <text evidence="9">The sequence shown here is derived from an EMBL/GenBank/DDBJ whole genome shotgun (WGS) entry which is preliminary data.</text>
</comment>
<comment type="similarity">
    <text evidence="2 6">Belongs to the GMC oxidoreductase family.</text>
</comment>
<dbReference type="InterPro" id="IPR012132">
    <property type="entry name" value="GMC_OxRdtase"/>
</dbReference>
<evidence type="ECO:0000259" key="8">
    <source>
        <dbReference type="PROSITE" id="PS00624"/>
    </source>
</evidence>
<evidence type="ECO:0000256" key="2">
    <source>
        <dbReference type="ARBA" id="ARBA00010790"/>
    </source>
</evidence>
<dbReference type="SUPFAM" id="SSF51905">
    <property type="entry name" value="FAD/NAD(P)-binding domain"/>
    <property type="match status" value="1"/>
</dbReference>
<dbReference type="InterPro" id="IPR007867">
    <property type="entry name" value="GMC_OxRtase_C"/>
</dbReference>
<evidence type="ECO:0000313" key="9">
    <source>
        <dbReference type="EMBL" id="OUS39649.1"/>
    </source>
</evidence>
<evidence type="ECO:0000256" key="1">
    <source>
        <dbReference type="ARBA" id="ARBA00001974"/>
    </source>
</evidence>
<comment type="cofactor">
    <cofactor evidence="1 5">
        <name>FAD</name>
        <dbReference type="ChEBI" id="CHEBI:57692"/>
    </cofactor>
</comment>
<evidence type="ECO:0000256" key="3">
    <source>
        <dbReference type="ARBA" id="ARBA00022630"/>
    </source>
</evidence>
<feature type="domain" description="Glucose-methanol-choline oxidoreductase N-terminal" evidence="8">
    <location>
        <begin position="255"/>
        <end position="269"/>
    </location>
</feature>
<gene>
    <name evidence="9" type="ORF">A9R00_09275</name>
</gene>
<dbReference type="NCBIfam" id="NF002550">
    <property type="entry name" value="PRK02106.1"/>
    <property type="match status" value="1"/>
</dbReference>
<dbReference type="InterPro" id="IPR036188">
    <property type="entry name" value="FAD/NAD-bd_sf"/>
</dbReference>
<dbReference type="PANTHER" id="PTHR11552:SF147">
    <property type="entry name" value="CHOLINE DEHYDROGENASE, MITOCHONDRIAL"/>
    <property type="match status" value="1"/>
</dbReference>
<feature type="binding site" evidence="5">
    <location>
        <position position="220"/>
    </location>
    <ligand>
        <name>FAD</name>
        <dbReference type="ChEBI" id="CHEBI:57692"/>
    </ligand>
</feature>
<keyword evidence="3 6" id="KW-0285">Flavoprotein</keyword>
<dbReference type="Gene3D" id="3.50.50.60">
    <property type="entry name" value="FAD/NAD(P)-binding domain"/>
    <property type="match status" value="1"/>
</dbReference>
<evidence type="ECO:0000256" key="6">
    <source>
        <dbReference type="RuleBase" id="RU003968"/>
    </source>
</evidence>
<name>A0A1Y5HQW4_OLEAN</name>
<dbReference type="Pfam" id="PF05199">
    <property type="entry name" value="GMC_oxred_C"/>
    <property type="match status" value="1"/>
</dbReference>
<dbReference type="Pfam" id="PF00732">
    <property type="entry name" value="GMC_oxred_N"/>
    <property type="match status" value="1"/>
</dbReference>
<dbReference type="EMBL" id="MABE01000535">
    <property type="protein sequence ID" value="OUS39649.1"/>
    <property type="molecule type" value="Genomic_DNA"/>
</dbReference>
<feature type="binding site" evidence="5">
    <location>
        <position position="85"/>
    </location>
    <ligand>
        <name>FAD</name>
        <dbReference type="ChEBI" id="CHEBI:57692"/>
    </ligand>
</feature>
<dbReference type="AlphaFoldDB" id="A0A1Y5HQW4"/>
<dbReference type="Proteomes" id="UP000227088">
    <property type="component" value="Unassembled WGS sequence"/>
</dbReference>
<evidence type="ECO:0000256" key="4">
    <source>
        <dbReference type="ARBA" id="ARBA00022827"/>
    </source>
</evidence>
<accession>A0A1Y5HQW4</accession>
<reference evidence="10" key="1">
    <citation type="journal article" date="2017" name="Proc. Natl. Acad. Sci. U.S.A.">
        <title>Simulation of Deepwater Horizon oil plume reveals substrate specialization within a complex community of hydrocarbon degraders.</title>
        <authorList>
            <person name="Hu P."/>
            <person name="Dubinsky E.A."/>
            <person name="Probst A.J."/>
            <person name="Wang J."/>
            <person name="Sieber C.M.K."/>
            <person name="Tom L.M."/>
            <person name="Gardinali P."/>
            <person name="Banfield J.F."/>
            <person name="Atlas R.M."/>
            <person name="Andersen G.L."/>
        </authorList>
    </citation>
    <scope>NUCLEOTIDE SEQUENCE [LARGE SCALE GENOMIC DNA]</scope>
</reference>
<evidence type="ECO:0000256" key="5">
    <source>
        <dbReference type="PIRSR" id="PIRSR000137-2"/>
    </source>
</evidence>
<organism evidence="9 10">
    <name type="scientific">Oleispira antarctica</name>
    <dbReference type="NCBI Taxonomy" id="188908"/>
    <lineage>
        <taxon>Bacteria</taxon>
        <taxon>Pseudomonadati</taxon>
        <taxon>Pseudomonadota</taxon>
        <taxon>Gammaproteobacteria</taxon>
        <taxon>Oceanospirillales</taxon>
        <taxon>Oceanospirillaceae</taxon>
        <taxon>Oleispira</taxon>
    </lineage>
</organism>
<dbReference type="GO" id="GO:0050660">
    <property type="term" value="F:flavin adenine dinucleotide binding"/>
    <property type="evidence" value="ECO:0007669"/>
    <property type="project" value="InterPro"/>
</dbReference>
<keyword evidence="4 5" id="KW-0274">FAD</keyword>
<proteinExistence type="inferred from homology"/>